<keyword evidence="3" id="KW-1185">Reference proteome</keyword>
<evidence type="ECO:0000313" key="3">
    <source>
        <dbReference type="Proteomes" id="UP001521209"/>
    </source>
</evidence>
<organism evidence="2 3">
    <name type="scientific">Acidiphilium iwatense</name>
    <dbReference type="NCBI Taxonomy" id="768198"/>
    <lineage>
        <taxon>Bacteria</taxon>
        <taxon>Pseudomonadati</taxon>
        <taxon>Pseudomonadota</taxon>
        <taxon>Alphaproteobacteria</taxon>
        <taxon>Acetobacterales</taxon>
        <taxon>Acidocellaceae</taxon>
        <taxon>Acidiphilium</taxon>
    </lineage>
</organism>
<dbReference type="Pfam" id="PF01425">
    <property type="entry name" value="Amidase"/>
    <property type="match status" value="1"/>
</dbReference>
<gene>
    <name evidence="2" type="ORF">L2A60_01060</name>
</gene>
<evidence type="ECO:0000259" key="1">
    <source>
        <dbReference type="Pfam" id="PF01425"/>
    </source>
</evidence>
<dbReference type="EMBL" id="JAKGBZ010000001">
    <property type="protein sequence ID" value="MCF3945274.1"/>
    <property type="molecule type" value="Genomic_DNA"/>
</dbReference>
<accession>A0ABS9DR95</accession>
<proteinExistence type="predicted"/>
<feature type="domain" description="Amidase" evidence="1">
    <location>
        <begin position="25"/>
        <end position="444"/>
    </location>
</feature>
<dbReference type="PANTHER" id="PTHR11895">
    <property type="entry name" value="TRANSAMIDASE"/>
    <property type="match status" value="1"/>
</dbReference>
<sequence length="488" mass="51628">MSEPCDLSAVEARHLIGAKRLSPVELMESCIARIEAVDHAVNAMVARDFDRARAAAKSAETAVIAGATLGKLHGLPVGIKDLEDTEGLRTTYGSVMFRDHVPRADQRIVADVKRAGGIVLGKTNTPEFGAGANTRNLVYGATGNPFDPRKSAAGSSGGSAVALATGMVPLATGSDMGGSLRNPAAYCGIVGMRPSPGLVPSEKRLLGPSGLGVLGPMARTVPDLALMMSAIASYDPRDILAAPIKPFREQTTDLGTLRVAVTPDFGFAPTSRAVRNLFADKIQHLIPLFGMAEATTPDCSGADEIFAVLRAVNFLAGFGGTYRTRPERLGPNVRANVEEGLRYTAEDVARATMAQTSLYWRWQSFFENFDVLIAPSVTIQPRDWSELFPSEIDGAATKSYYHWLALAYAVTLAGHPSLSLPLGTDTDGMPFGVQIVARRHGDAEAIAIAAAIEAACTRDPDLSRPVPDLAALASAPPLRDVPGFFDMG</sequence>
<dbReference type="SUPFAM" id="SSF75304">
    <property type="entry name" value="Amidase signature (AS) enzymes"/>
    <property type="match status" value="1"/>
</dbReference>
<name>A0ABS9DR95_9PROT</name>
<reference evidence="2 3" key="1">
    <citation type="submission" date="2022-01" db="EMBL/GenBank/DDBJ databases">
        <authorList>
            <person name="Won M."/>
            <person name="Kim S.-J."/>
            <person name="Kwon S.-W."/>
        </authorList>
    </citation>
    <scope>NUCLEOTIDE SEQUENCE [LARGE SCALE GENOMIC DNA]</scope>
    <source>
        <strain evidence="2 3">KCTC 23505</strain>
    </source>
</reference>
<dbReference type="PANTHER" id="PTHR11895:SF76">
    <property type="entry name" value="INDOLEACETAMIDE HYDROLASE"/>
    <property type="match status" value="1"/>
</dbReference>
<dbReference type="InterPro" id="IPR023631">
    <property type="entry name" value="Amidase_dom"/>
</dbReference>
<comment type="caution">
    <text evidence="2">The sequence shown here is derived from an EMBL/GenBank/DDBJ whole genome shotgun (WGS) entry which is preliminary data.</text>
</comment>
<dbReference type="Proteomes" id="UP001521209">
    <property type="component" value="Unassembled WGS sequence"/>
</dbReference>
<protein>
    <submittedName>
        <fullName evidence="2">Amidase</fullName>
    </submittedName>
</protein>
<dbReference type="Gene3D" id="3.90.1300.10">
    <property type="entry name" value="Amidase signature (AS) domain"/>
    <property type="match status" value="1"/>
</dbReference>
<dbReference type="RefSeq" id="WP_235702510.1">
    <property type="nucleotide sequence ID" value="NZ_JAKGBZ010000001.1"/>
</dbReference>
<evidence type="ECO:0000313" key="2">
    <source>
        <dbReference type="EMBL" id="MCF3945274.1"/>
    </source>
</evidence>
<dbReference type="InterPro" id="IPR036928">
    <property type="entry name" value="AS_sf"/>
</dbReference>
<dbReference type="InterPro" id="IPR000120">
    <property type="entry name" value="Amidase"/>
</dbReference>